<reference evidence="3" key="1">
    <citation type="journal article" date="2016" name="Genome Announc.">
        <title>Genome sequences of three species of Hanseniaspora isolated from spontaneous wine fermentations.</title>
        <authorList>
            <person name="Sternes P.R."/>
            <person name="Lee D."/>
            <person name="Kutyna D.R."/>
            <person name="Borneman A.R."/>
        </authorList>
    </citation>
    <scope>NUCLEOTIDE SEQUENCE [LARGE SCALE GENOMIC DNA]</scope>
    <source>
        <strain evidence="3">AWRI3580</strain>
    </source>
</reference>
<proteinExistence type="predicted"/>
<feature type="region of interest" description="Disordered" evidence="1">
    <location>
        <begin position="394"/>
        <end position="418"/>
    </location>
</feature>
<dbReference type="Proteomes" id="UP000095358">
    <property type="component" value="Unassembled WGS sequence"/>
</dbReference>
<evidence type="ECO:0000313" key="2">
    <source>
        <dbReference type="EMBL" id="OEJ87208.1"/>
    </source>
</evidence>
<organism evidence="2 3">
    <name type="scientific">Hanseniaspora uvarum</name>
    <name type="common">Yeast</name>
    <name type="synonym">Kloeckera apiculata</name>
    <dbReference type="NCBI Taxonomy" id="29833"/>
    <lineage>
        <taxon>Eukaryota</taxon>
        <taxon>Fungi</taxon>
        <taxon>Dikarya</taxon>
        <taxon>Ascomycota</taxon>
        <taxon>Saccharomycotina</taxon>
        <taxon>Saccharomycetes</taxon>
        <taxon>Saccharomycodales</taxon>
        <taxon>Saccharomycodaceae</taxon>
        <taxon>Hanseniaspora</taxon>
    </lineage>
</organism>
<dbReference type="EMBL" id="LPNN01000005">
    <property type="protein sequence ID" value="OEJ87208.1"/>
    <property type="molecule type" value="Genomic_DNA"/>
</dbReference>
<keyword evidence="3" id="KW-1185">Reference proteome</keyword>
<comment type="caution">
    <text evidence="2">The sequence shown here is derived from an EMBL/GenBank/DDBJ whole genome shotgun (WGS) entry which is preliminary data.</text>
</comment>
<sequence>MNDPVQYVYSSLYNHLDTHTFTGKCSLLDVLNNTNDSTLIECKQILYNFYSKYFDKLEDISFCLQVFILNNKLKTTYIKNLKIKGEIKDDEIQKLVKADETLLDVFVASVERDNCSSIFKYYEKVFNPHNLDKQLLTPNLEKTTPSPNKNIRSNTEPVSIVKTEVKPEDVNEKDSFSLIGRSQTEVKKESSSKDSSVNNTSDTNPKKEWSAPKAKQRGLDSMFKRKSAKPSVSPTPTVIKKEENNTVSKEKKLEDRFQFTTKTLIDKRREDESKKEEERMKIIKERLNNMSKASTPVSVKRERSEEAIKPEPKKVKTEEKPMDDIFNSDSDYIEEDDIKPLSQKNDNLKVSVMDASEPKENNISISKSSEPKDNNISISMASDSTGFIDLVLNNDKKGKKPKPAMVLESDSQDSSDDA</sequence>
<feature type="compositionally biased region" description="Basic and acidic residues" evidence="1">
    <location>
        <begin position="299"/>
        <end position="323"/>
    </location>
</feature>
<feature type="compositionally biased region" description="Polar residues" evidence="1">
    <location>
        <begin position="288"/>
        <end position="297"/>
    </location>
</feature>
<feature type="region of interest" description="Disordered" evidence="1">
    <location>
        <begin position="353"/>
        <end position="378"/>
    </location>
</feature>
<evidence type="ECO:0000256" key="1">
    <source>
        <dbReference type="SAM" id="MobiDB-lite"/>
    </source>
</evidence>
<dbReference type="OrthoDB" id="3973034at2759"/>
<name>A0A1E5RJX2_HANUV</name>
<feature type="compositionally biased region" description="Polar residues" evidence="1">
    <location>
        <begin position="361"/>
        <end position="378"/>
    </location>
</feature>
<dbReference type="AlphaFoldDB" id="A0A1E5RJX2"/>
<feature type="compositionally biased region" description="Basic and acidic residues" evidence="1">
    <location>
        <begin position="239"/>
        <end position="255"/>
    </location>
</feature>
<dbReference type="VEuPathDB" id="FungiDB:AWRI3580_g2513"/>
<feature type="region of interest" description="Disordered" evidence="1">
    <location>
        <begin position="284"/>
        <end position="328"/>
    </location>
</feature>
<feature type="compositionally biased region" description="Polar residues" evidence="1">
    <location>
        <begin position="138"/>
        <end position="157"/>
    </location>
</feature>
<gene>
    <name evidence="2" type="ORF">AWRI3580_g2513</name>
</gene>
<feature type="region of interest" description="Disordered" evidence="1">
    <location>
        <begin position="138"/>
        <end position="255"/>
    </location>
</feature>
<feature type="compositionally biased region" description="Low complexity" evidence="1">
    <location>
        <begin position="193"/>
        <end position="203"/>
    </location>
</feature>
<protein>
    <submittedName>
        <fullName evidence="2">Uncharacterized protein</fullName>
    </submittedName>
</protein>
<accession>A0A1E5RJX2</accession>
<evidence type="ECO:0000313" key="3">
    <source>
        <dbReference type="Proteomes" id="UP000095358"/>
    </source>
</evidence>
<feature type="compositionally biased region" description="Basic and acidic residues" evidence="1">
    <location>
        <begin position="163"/>
        <end position="175"/>
    </location>
</feature>